<accession>A0AAU7QBU4</accession>
<evidence type="ECO:0000313" key="1">
    <source>
        <dbReference type="EMBL" id="XBS70553.1"/>
    </source>
</evidence>
<organism evidence="1">
    <name type="scientific">Acerihabitans sp. KWT182</name>
    <dbReference type="NCBI Taxonomy" id="3157919"/>
    <lineage>
        <taxon>Bacteria</taxon>
        <taxon>Pseudomonadati</taxon>
        <taxon>Pseudomonadota</taxon>
        <taxon>Gammaproteobacteria</taxon>
        <taxon>Enterobacterales</taxon>
        <taxon>Pectobacteriaceae</taxon>
        <taxon>Acerihabitans</taxon>
    </lineage>
</organism>
<proteinExistence type="predicted"/>
<reference evidence="1" key="1">
    <citation type="submission" date="2024-06" db="EMBL/GenBank/DDBJ databases">
        <authorList>
            <person name="Coelho C."/>
            <person name="Bento M."/>
            <person name="Garcia E."/>
            <person name="Camelo A."/>
            <person name="Brandao I."/>
            <person name="Espirito Santo C."/>
            <person name="Trovao J."/>
            <person name="Verissimo A."/>
            <person name="Costa J."/>
            <person name="Tiago I."/>
        </authorList>
    </citation>
    <scope>NUCLEOTIDE SEQUENCE</scope>
    <source>
        <strain evidence="1">KWT182</strain>
    </source>
</reference>
<sequence>MQTLDHRDSNEDADPKFKVAELECKSLSKSQLKEISVQFNKATDLVEFNRQLKEISNKPVFHALDQDVFRDDKPESINFNYVQIVENNLKTHVYSTGFQLNKVLRVTQRSREQTAVRIVKSLNTVKSAYYTIDLCGTRYREIPKEKDNPTFRAQTIDQLSVKTNMSDMEGRIVWQHKLGGKFKAGGVDAADYSHLGQVQILPHGIGDEDSNMFYTFQ</sequence>
<name>A0AAU7QBU4_9GAMM</name>
<dbReference type="EMBL" id="CP157947">
    <property type="protein sequence ID" value="XBS70553.1"/>
    <property type="molecule type" value="Genomic_DNA"/>
</dbReference>
<dbReference type="AlphaFoldDB" id="A0AAU7QBU4"/>
<gene>
    <name evidence="1" type="ORF">ABK905_05015</name>
</gene>
<protein>
    <submittedName>
        <fullName evidence="1">Uncharacterized protein</fullName>
    </submittedName>
</protein>